<dbReference type="PANTHER" id="PTHR43649">
    <property type="entry name" value="ARABINOSE-BINDING PROTEIN-RELATED"/>
    <property type="match status" value="1"/>
</dbReference>
<dbReference type="KEGG" id="pms:KNP414_04449"/>
<dbReference type="HOGENOM" id="CLU_059918_0_0_9"/>
<dbReference type="AlphaFoldDB" id="F8F6M6"/>
<dbReference type="SUPFAM" id="SSF53850">
    <property type="entry name" value="Periplasmic binding protein-like II"/>
    <property type="match status" value="1"/>
</dbReference>
<dbReference type="EMBL" id="CP002869">
    <property type="protein sequence ID" value="AEI42980.1"/>
    <property type="molecule type" value="Genomic_DNA"/>
</dbReference>
<evidence type="ECO:0000313" key="1">
    <source>
        <dbReference type="EMBL" id="AEI42980.1"/>
    </source>
</evidence>
<dbReference type="Gene3D" id="3.40.190.10">
    <property type="entry name" value="Periplasmic binding protein-like II"/>
    <property type="match status" value="1"/>
</dbReference>
<dbReference type="InterPro" id="IPR050490">
    <property type="entry name" value="Bact_solute-bd_prot1"/>
</dbReference>
<reference evidence="2" key="1">
    <citation type="submission" date="2011-06" db="EMBL/GenBank/DDBJ databases">
        <title>Complete genome sequence of Paenibacillus mucilaginosus KNP414.</title>
        <authorList>
            <person name="Wang J."/>
            <person name="Hu S."/>
            <person name="Hu X."/>
            <person name="Zhang B."/>
            <person name="Dong D."/>
            <person name="Zhang S."/>
            <person name="Zhao K."/>
            <person name="Wu D."/>
        </authorList>
    </citation>
    <scope>NUCLEOTIDE SEQUENCE [LARGE SCALE GENOMIC DNA]</scope>
    <source>
        <strain evidence="2">KNP414</strain>
    </source>
</reference>
<evidence type="ECO:0008006" key="3">
    <source>
        <dbReference type="Google" id="ProtNLM"/>
    </source>
</evidence>
<accession>F8F6M6</accession>
<dbReference type="PANTHER" id="PTHR43649:SF12">
    <property type="entry name" value="DIACETYLCHITOBIOSE BINDING PROTEIN DASA"/>
    <property type="match status" value="1"/>
</dbReference>
<dbReference type="InterPro" id="IPR006059">
    <property type="entry name" value="SBP"/>
</dbReference>
<organism evidence="1 2">
    <name type="scientific">Paenibacillus mucilaginosus (strain KNP414)</name>
    <dbReference type="NCBI Taxonomy" id="1036673"/>
    <lineage>
        <taxon>Bacteria</taxon>
        <taxon>Bacillati</taxon>
        <taxon>Bacillota</taxon>
        <taxon>Bacilli</taxon>
        <taxon>Bacillales</taxon>
        <taxon>Paenibacillaceae</taxon>
        <taxon>Paenibacillus</taxon>
    </lineage>
</organism>
<dbReference type="Proteomes" id="UP000006620">
    <property type="component" value="Chromosome"/>
</dbReference>
<dbReference type="PATRIC" id="fig|1036673.3.peg.4088"/>
<dbReference type="Pfam" id="PF01547">
    <property type="entry name" value="SBP_bac_1"/>
    <property type="match status" value="1"/>
</dbReference>
<evidence type="ECO:0000313" key="2">
    <source>
        <dbReference type="Proteomes" id="UP000006620"/>
    </source>
</evidence>
<reference evidence="1 2" key="2">
    <citation type="journal article" date="2013" name="Genome Announc.">
        <title>Genome Sequence of Growth-Improving Paenibacillus mucilaginosus Strain KNP414.</title>
        <authorList>
            <person name="Lu J.J."/>
            <person name="Wang J.F."/>
            <person name="Hu X.F."/>
        </authorList>
    </citation>
    <scope>NUCLEOTIDE SEQUENCE [LARGE SCALE GENOMIC DNA]</scope>
    <source>
        <strain evidence="1 2">KNP414</strain>
    </source>
</reference>
<protein>
    <recommendedName>
        <fullName evidence="3">Extracellular solute-binding protein family 1</fullName>
    </recommendedName>
</protein>
<proteinExistence type="predicted"/>
<sequence>MTWNHPRGVLPLQAASEAFKKRYPEMEITWDARSLHDFEAYPLERLAETYDLIMIDHPHIGAAVGHDVLVPLNDWIPEEYLEDQRRNSVGPSHDSYSWNGKQWALAADAAAQVSAYRADLLERHGCRVPVTWEEVRRLAKELPKEHKLGLPLLPVHAFASFVTLSAQLSGGGFWKEGAELHPETGAAAIAQLQELVPYLHERSFSMDPIGMSDRMAATDEIAYVPLIYGYSNYARHGFASRLLRYADIPSDSGQPGGSMIGGVGIAVSSRCKHILPAIEYAQLAAGGEFQRTTYVNSGGQPGHRSAWTDAGANELTHQFFRDTLRTLDLGYVRPRFDGYIAFQEQAGMRIREALLNGCSDPAQLVVDLNRLLFKLSSTRSDAIK</sequence>
<name>F8F6M6_PAEMK</name>
<gene>
    <name evidence="1" type="ordered locus">KNP414_04449</name>
</gene>